<dbReference type="InterPro" id="IPR003591">
    <property type="entry name" value="Leu-rich_rpt_typical-subtyp"/>
</dbReference>
<proteinExistence type="predicted"/>
<evidence type="ECO:0000313" key="4">
    <source>
        <dbReference type="EnsemblMetazoa" id="XP_038062769.1"/>
    </source>
</evidence>
<protein>
    <recommendedName>
        <fullName evidence="6">Leucine-rich repeat-containing protein 58</fullName>
    </recommendedName>
</protein>
<dbReference type="InterPro" id="IPR001611">
    <property type="entry name" value="Leu-rich_rpt"/>
</dbReference>
<feature type="region of interest" description="Disordered" evidence="3">
    <location>
        <begin position="338"/>
        <end position="376"/>
    </location>
</feature>
<dbReference type="PROSITE" id="PS51450">
    <property type="entry name" value="LRR"/>
    <property type="match status" value="3"/>
</dbReference>
<dbReference type="Gene3D" id="3.80.10.10">
    <property type="entry name" value="Ribonuclease Inhibitor"/>
    <property type="match status" value="1"/>
</dbReference>
<dbReference type="PANTHER" id="PTHR48051">
    <property type="match status" value="1"/>
</dbReference>
<dbReference type="InterPro" id="IPR050216">
    <property type="entry name" value="LRR_domain-containing"/>
</dbReference>
<keyword evidence="1" id="KW-0433">Leucine-rich repeat</keyword>
<sequence length="376" mass="41501">MCRLRFVMEHSGPSDIRGGVAAAVGSVQLAKAVLSRKQLSDFPEDEFSGQEHKVNIIDLSRNSLSSIPGTISVYTNLIELDISNNRISGIPDEIVALKHLRSLICKNNQFETNSLPKDFGKCVSLETVNFSGNTMLDFPMQLTEIQTLKAAYLGGNRIRQIPTAIQNLQRLERLYLGGNQLTSIPLELGSLPRLACLVLSDNRIETVPSELVNLRSLKSLSLHNNRITTLPPQIISLGDLCELSLRGNPLVVRFVRDFTWQPPSLLELAGRAIKNRGIAYTAEDLPLSLIDYLDSARHCLNPKCSGVYFSSRVEHIKFVDFCGKYRLPLMQYLCSPSCTSSSSGNYSSSSYTSSSDTESDEEAAVPSNKMKKVLLG</sequence>
<evidence type="ECO:0000256" key="3">
    <source>
        <dbReference type="SAM" id="MobiDB-lite"/>
    </source>
</evidence>
<organism evidence="4 5">
    <name type="scientific">Patiria miniata</name>
    <name type="common">Bat star</name>
    <name type="synonym">Asterina miniata</name>
    <dbReference type="NCBI Taxonomy" id="46514"/>
    <lineage>
        <taxon>Eukaryota</taxon>
        <taxon>Metazoa</taxon>
        <taxon>Echinodermata</taxon>
        <taxon>Eleutherozoa</taxon>
        <taxon>Asterozoa</taxon>
        <taxon>Asteroidea</taxon>
        <taxon>Valvatacea</taxon>
        <taxon>Valvatida</taxon>
        <taxon>Asterinidae</taxon>
        <taxon>Patiria</taxon>
    </lineage>
</organism>
<accession>A0A914AHA0</accession>
<dbReference type="Pfam" id="PF13855">
    <property type="entry name" value="LRR_8"/>
    <property type="match status" value="2"/>
</dbReference>
<feature type="compositionally biased region" description="Low complexity" evidence="3">
    <location>
        <begin position="338"/>
        <end position="356"/>
    </location>
</feature>
<dbReference type="Proteomes" id="UP000887568">
    <property type="component" value="Unplaced"/>
</dbReference>
<keyword evidence="2" id="KW-0677">Repeat</keyword>
<evidence type="ECO:0000256" key="1">
    <source>
        <dbReference type="ARBA" id="ARBA00022614"/>
    </source>
</evidence>
<name>A0A914AHA0_PATMI</name>
<dbReference type="PANTHER" id="PTHR48051:SF53">
    <property type="entry name" value="LEUCINE RICH REPEAT CONTAINING 58"/>
    <property type="match status" value="1"/>
</dbReference>
<dbReference type="RefSeq" id="XP_038062769.1">
    <property type="nucleotide sequence ID" value="XM_038206841.1"/>
</dbReference>
<dbReference type="AlphaFoldDB" id="A0A914AHA0"/>
<reference evidence="4" key="1">
    <citation type="submission" date="2022-11" db="UniProtKB">
        <authorList>
            <consortium name="EnsemblMetazoa"/>
        </authorList>
    </citation>
    <scope>IDENTIFICATION</scope>
</reference>
<keyword evidence="5" id="KW-1185">Reference proteome</keyword>
<dbReference type="Pfam" id="PF00560">
    <property type="entry name" value="LRR_1"/>
    <property type="match status" value="1"/>
</dbReference>
<dbReference type="InterPro" id="IPR032675">
    <property type="entry name" value="LRR_dom_sf"/>
</dbReference>
<dbReference type="SMART" id="SM00369">
    <property type="entry name" value="LRR_TYP"/>
    <property type="match status" value="4"/>
</dbReference>
<evidence type="ECO:0008006" key="6">
    <source>
        <dbReference type="Google" id="ProtNLM"/>
    </source>
</evidence>
<dbReference type="SUPFAM" id="SSF52058">
    <property type="entry name" value="L domain-like"/>
    <property type="match status" value="1"/>
</dbReference>
<dbReference type="GO" id="GO:0005737">
    <property type="term" value="C:cytoplasm"/>
    <property type="evidence" value="ECO:0007669"/>
    <property type="project" value="TreeGrafter"/>
</dbReference>
<dbReference type="EnsemblMetazoa" id="XM_038206841.1">
    <property type="protein sequence ID" value="XP_038062769.1"/>
    <property type="gene ID" value="LOC119733254"/>
</dbReference>
<evidence type="ECO:0000256" key="2">
    <source>
        <dbReference type="ARBA" id="ARBA00022737"/>
    </source>
</evidence>
<evidence type="ECO:0000313" key="5">
    <source>
        <dbReference type="Proteomes" id="UP000887568"/>
    </source>
</evidence>
<dbReference type="GeneID" id="119733254"/>
<dbReference type="OMA" id="ANGHCEG"/>
<dbReference type="OrthoDB" id="1053178at2759"/>